<protein>
    <submittedName>
        <fullName evidence="2">Pfam:DUF833</fullName>
    </submittedName>
</protein>
<name>A0A9P4YW24_9HYPO</name>
<keyword evidence="3" id="KW-1185">Reference proteome</keyword>
<evidence type="ECO:0000313" key="3">
    <source>
        <dbReference type="Proteomes" id="UP000749293"/>
    </source>
</evidence>
<feature type="compositionally biased region" description="Basic and acidic residues" evidence="1">
    <location>
        <begin position="402"/>
        <end position="414"/>
    </location>
</feature>
<feature type="region of interest" description="Disordered" evidence="1">
    <location>
        <begin position="383"/>
        <end position="414"/>
    </location>
</feature>
<dbReference type="AlphaFoldDB" id="A0A9P4YW24"/>
<accession>A0A9P4YW24</accession>
<evidence type="ECO:0000256" key="1">
    <source>
        <dbReference type="SAM" id="MobiDB-lite"/>
    </source>
</evidence>
<dbReference type="RefSeq" id="XP_035321423.1">
    <property type="nucleotide sequence ID" value="XM_035469043.1"/>
</dbReference>
<evidence type="ECO:0000313" key="2">
    <source>
        <dbReference type="EMBL" id="KAF4122771.1"/>
    </source>
</evidence>
<dbReference type="GeneID" id="55973301"/>
<dbReference type="EMBL" id="JAANYQ010000008">
    <property type="protein sequence ID" value="KAF4122771.1"/>
    <property type="molecule type" value="Genomic_DNA"/>
</dbReference>
<feature type="region of interest" description="Disordered" evidence="1">
    <location>
        <begin position="344"/>
        <end position="366"/>
    </location>
</feature>
<dbReference type="OrthoDB" id="3557758at2759"/>
<feature type="compositionally biased region" description="Basic and acidic residues" evidence="1">
    <location>
        <begin position="184"/>
        <end position="193"/>
    </location>
</feature>
<sequence length="414" mass="45351">MHHPAVVASPRTLKPKKSRTVSWLLRAGSRTATARPVISAPMGPVKNSRGADLLRSETLVVVDGIDGCVGQDRRTSHIATAHTLQPLASSPTVASSDMTVSPETQTLLGTIDINQITKEPAGPASTGFYQPRSPAGSQTASLLTLNRDSTCQHENMPPREAIWTPSCQPVSRVPKSKSINTIHRIRDSNRLSDMHGFPSSASSSTTIIHSPSSEQESVQDALQTPSRSSSQGDTTLLLQVNEAQPSAYWSGRFMSLYDKLSNQSMTPILECPSMSSLLKGPPLARHATSRIPFSSSLPNVGNMEMQMAADDEEKVRRIFRRLETSCSTAEARNSLHDWQGVYSRRNRRRSSSRHLHPPKENENRRGGVVLKWLDSVQRTSRRNLSALRESSASAAHPTRSRVVADAKEKGGWKK</sequence>
<dbReference type="Proteomes" id="UP000749293">
    <property type="component" value="Unassembled WGS sequence"/>
</dbReference>
<gene>
    <name evidence="2" type="ORF">GMORB2_7078</name>
</gene>
<reference evidence="2" key="1">
    <citation type="submission" date="2020-03" db="EMBL/GenBank/DDBJ databases">
        <title>Site-based positive gene gene selection in Geosmithia morbida across the United States reveals a broad range of putative effectors and factors for local host and environmental adapation.</title>
        <authorList>
            <person name="Onufrak A."/>
            <person name="Murdoch R.W."/>
            <person name="Gazis R."/>
            <person name="Huff M."/>
            <person name="Staton M."/>
            <person name="Klingeman W."/>
            <person name="Hadziabdic D."/>
        </authorList>
    </citation>
    <scope>NUCLEOTIDE SEQUENCE</scope>
    <source>
        <strain evidence="2">1262</strain>
    </source>
</reference>
<feature type="compositionally biased region" description="Low complexity" evidence="1">
    <location>
        <begin position="198"/>
        <end position="213"/>
    </location>
</feature>
<feature type="compositionally biased region" description="Polar residues" evidence="1">
    <location>
        <begin position="214"/>
        <end position="233"/>
    </location>
</feature>
<proteinExistence type="predicted"/>
<comment type="caution">
    <text evidence="2">The sequence shown here is derived from an EMBL/GenBank/DDBJ whole genome shotgun (WGS) entry which is preliminary data.</text>
</comment>
<organism evidence="2 3">
    <name type="scientific">Geosmithia morbida</name>
    <dbReference type="NCBI Taxonomy" id="1094350"/>
    <lineage>
        <taxon>Eukaryota</taxon>
        <taxon>Fungi</taxon>
        <taxon>Dikarya</taxon>
        <taxon>Ascomycota</taxon>
        <taxon>Pezizomycotina</taxon>
        <taxon>Sordariomycetes</taxon>
        <taxon>Hypocreomycetidae</taxon>
        <taxon>Hypocreales</taxon>
        <taxon>Bionectriaceae</taxon>
        <taxon>Geosmithia</taxon>
    </lineage>
</organism>
<feature type="compositionally biased region" description="Basic residues" evidence="1">
    <location>
        <begin position="344"/>
        <end position="356"/>
    </location>
</feature>
<feature type="compositionally biased region" description="Low complexity" evidence="1">
    <location>
        <begin position="383"/>
        <end position="395"/>
    </location>
</feature>
<feature type="region of interest" description="Disordered" evidence="1">
    <location>
        <begin position="155"/>
        <end position="233"/>
    </location>
</feature>